<keyword evidence="5 11" id="KW-0396">Initiation factor</keyword>
<feature type="domain" description="S1 motif" evidence="10">
    <location>
        <begin position="9"/>
        <end position="80"/>
    </location>
</feature>
<evidence type="ECO:0000256" key="4">
    <source>
        <dbReference type="ARBA" id="ARBA00013678"/>
    </source>
</evidence>
<keyword evidence="12" id="KW-1185">Reference proteome</keyword>
<evidence type="ECO:0000256" key="5">
    <source>
        <dbReference type="ARBA" id="ARBA00022540"/>
    </source>
</evidence>
<dbReference type="Gene3D" id="2.40.50.140">
    <property type="entry name" value="Nucleic acid-binding proteins"/>
    <property type="match status" value="1"/>
</dbReference>
<dbReference type="SUPFAM" id="SSF116742">
    <property type="entry name" value="eIF2alpha middle domain-like"/>
    <property type="match status" value="1"/>
</dbReference>
<dbReference type="PROSITE" id="PS50126">
    <property type="entry name" value="S1"/>
    <property type="match status" value="1"/>
</dbReference>
<proteinExistence type="inferred from homology"/>
<dbReference type="InterPro" id="IPR024055">
    <property type="entry name" value="TIF2_asu_C"/>
</dbReference>
<name>A0AAP2RAN7_9EURY</name>
<evidence type="ECO:0000313" key="11">
    <source>
        <dbReference type="EMBL" id="MCD1293828.1"/>
    </source>
</evidence>
<keyword evidence="7" id="KW-0648">Protein biosynthesis</keyword>
<dbReference type="Pfam" id="PF00575">
    <property type="entry name" value="S1"/>
    <property type="match status" value="1"/>
</dbReference>
<dbReference type="Pfam" id="PF07541">
    <property type="entry name" value="EIF_2_alpha"/>
    <property type="match status" value="1"/>
</dbReference>
<accession>A0AAP2RAN7</accession>
<evidence type="ECO:0000313" key="12">
    <source>
        <dbReference type="Proteomes" id="UP001320159"/>
    </source>
</evidence>
<dbReference type="InterPro" id="IPR011488">
    <property type="entry name" value="TIF_2_asu"/>
</dbReference>
<evidence type="ECO:0000256" key="7">
    <source>
        <dbReference type="ARBA" id="ARBA00022917"/>
    </source>
</evidence>
<evidence type="ECO:0000256" key="6">
    <source>
        <dbReference type="ARBA" id="ARBA00022884"/>
    </source>
</evidence>
<dbReference type="InterPro" id="IPR024054">
    <property type="entry name" value="TIF2_asu_middle_sf"/>
</dbReference>
<comment type="function">
    <text evidence="1">eIF-2 functions in the early steps of protein synthesis by forming a ternary complex with GTP and initiator tRNA.</text>
</comment>
<dbReference type="RefSeq" id="WP_230740220.1">
    <property type="nucleotide sequence ID" value="NZ_PGCK01000002.1"/>
</dbReference>
<protein>
    <recommendedName>
        <fullName evidence="4">Translation initiation factor 2 subunit alpha</fullName>
    </recommendedName>
    <alternativeName>
        <fullName evidence="8">aIF2-alpha</fullName>
    </alternativeName>
    <alternativeName>
        <fullName evidence="9">eIF-2-alpha</fullName>
    </alternativeName>
</protein>
<dbReference type="InterPro" id="IPR012340">
    <property type="entry name" value="NA-bd_OB-fold"/>
</dbReference>
<dbReference type="GO" id="GO:0003723">
    <property type="term" value="F:RNA binding"/>
    <property type="evidence" value="ECO:0007669"/>
    <property type="project" value="UniProtKB-KW"/>
</dbReference>
<gene>
    <name evidence="11" type="ORF">CUJ83_02300</name>
</gene>
<evidence type="ECO:0000256" key="3">
    <source>
        <dbReference type="ARBA" id="ARBA00011243"/>
    </source>
</evidence>
<dbReference type="SUPFAM" id="SSF50249">
    <property type="entry name" value="Nucleic acid-binding proteins"/>
    <property type="match status" value="1"/>
</dbReference>
<comment type="caution">
    <text evidence="11">The sequence shown here is derived from an EMBL/GenBank/DDBJ whole genome shotgun (WGS) entry which is preliminary data.</text>
</comment>
<comment type="subunit">
    <text evidence="3">Heterotrimer composed of an alpha, a beta and a gamma chain.</text>
</comment>
<dbReference type="GO" id="GO:0043022">
    <property type="term" value="F:ribosome binding"/>
    <property type="evidence" value="ECO:0007669"/>
    <property type="project" value="TreeGrafter"/>
</dbReference>
<dbReference type="FunFam" id="2.40.50.140:FF:000015">
    <property type="entry name" value="Eukaryotic translation initiation factor 2 subunit alpha"/>
    <property type="match status" value="1"/>
</dbReference>
<dbReference type="EMBL" id="PGCK01000002">
    <property type="protein sequence ID" value="MCD1293828.1"/>
    <property type="molecule type" value="Genomic_DNA"/>
</dbReference>
<dbReference type="SMART" id="SM00316">
    <property type="entry name" value="S1"/>
    <property type="match status" value="1"/>
</dbReference>
<dbReference type="InterPro" id="IPR003029">
    <property type="entry name" value="S1_domain"/>
</dbReference>
<dbReference type="Gene3D" id="3.30.70.1130">
    <property type="entry name" value="EIF_2_alpha"/>
    <property type="match status" value="1"/>
</dbReference>
<dbReference type="CDD" id="cd04452">
    <property type="entry name" value="S1_IF2_alpha"/>
    <property type="match status" value="1"/>
</dbReference>
<keyword evidence="6" id="KW-0694">RNA-binding</keyword>
<reference evidence="11 12" key="1">
    <citation type="submission" date="2017-11" db="EMBL/GenBank/DDBJ databases">
        <title>Isolation and Characterization of Family Methanocellaceae Species from Potential Methane Hydrate Area Offshore Southwestern Taiwan.</title>
        <authorList>
            <person name="Zhang W.-L."/>
            <person name="Chen W.-C."/>
            <person name="Lai M.-C."/>
            <person name="Chen S.-C."/>
        </authorList>
    </citation>
    <scope>NUCLEOTIDE SEQUENCE [LARGE SCALE GENOMIC DNA]</scope>
    <source>
        <strain evidence="11 12">CWC-04</strain>
    </source>
</reference>
<evidence type="ECO:0000256" key="2">
    <source>
        <dbReference type="ARBA" id="ARBA00007223"/>
    </source>
</evidence>
<dbReference type="Gene3D" id="1.10.150.190">
    <property type="entry name" value="Translation initiation factor 2, subunit 1, domain 2"/>
    <property type="match status" value="1"/>
</dbReference>
<dbReference type="FunFam" id="3.30.70.1130:FF:000002">
    <property type="entry name" value="Translation initiation factor 2 subunit alpha"/>
    <property type="match status" value="1"/>
</dbReference>
<dbReference type="GO" id="GO:0003743">
    <property type="term" value="F:translation initiation factor activity"/>
    <property type="evidence" value="ECO:0007669"/>
    <property type="project" value="UniProtKB-KW"/>
</dbReference>
<dbReference type="AlphaFoldDB" id="A0AAP2RAN7"/>
<dbReference type="Proteomes" id="UP001320159">
    <property type="component" value="Unassembled WGS sequence"/>
</dbReference>
<evidence type="ECO:0000256" key="9">
    <source>
        <dbReference type="ARBA" id="ARBA00033333"/>
    </source>
</evidence>
<sequence>MSKGWPNQGELVVCTVTKVVDFGAFVQLDEYENKEGLIHISEVASGWVKYIRDHVREGQKIVCKVLDVNPKRGHIDLSFKDVNEHQRRETIQLWKNDQKASKWLQFAADEVKMSPAELEELNDKLRDEFGNLYAVFEEAVQSGTGELTGMGIPANISEAILKVAKENVKVPSVNISGYIDLICPLPNGVDVLKRALKAAGSIDGGEGVTVDITYVGAPRYRVNVIAPDYKKAENVLRNSAKIAIDYIEKHEGEGEFHRHMEEAKSFS</sequence>
<dbReference type="InterPro" id="IPR044126">
    <property type="entry name" value="S1_IF2_alpha"/>
</dbReference>
<evidence type="ECO:0000259" key="10">
    <source>
        <dbReference type="PROSITE" id="PS50126"/>
    </source>
</evidence>
<organism evidence="11 12">
    <name type="scientific">Methanooceanicella nereidis</name>
    <dbReference type="NCBI Taxonomy" id="2052831"/>
    <lineage>
        <taxon>Archaea</taxon>
        <taxon>Methanobacteriati</taxon>
        <taxon>Methanobacteriota</taxon>
        <taxon>Stenosarchaea group</taxon>
        <taxon>Methanomicrobia</taxon>
        <taxon>Methanocellales</taxon>
        <taxon>Methanocellaceae</taxon>
        <taxon>Methanooceanicella</taxon>
    </lineage>
</organism>
<comment type="similarity">
    <text evidence="2">Belongs to the eIF-2-alpha family.</text>
</comment>
<evidence type="ECO:0000256" key="1">
    <source>
        <dbReference type="ARBA" id="ARBA00003323"/>
    </source>
</evidence>
<dbReference type="NCBIfam" id="NF003064">
    <property type="entry name" value="PRK03987.1-4"/>
    <property type="match status" value="1"/>
</dbReference>
<dbReference type="SUPFAM" id="SSF110993">
    <property type="entry name" value="eIF-2-alpha, C-terminal domain"/>
    <property type="match status" value="1"/>
</dbReference>
<evidence type="ECO:0000256" key="8">
    <source>
        <dbReference type="ARBA" id="ARBA00030860"/>
    </source>
</evidence>
<dbReference type="PANTHER" id="PTHR10602:SF0">
    <property type="entry name" value="EUKARYOTIC TRANSLATION INITIATION FACTOR 2 SUBUNIT 1"/>
    <property type="match status" value="1"/>
</dbReference>
<dbReference type="PANTHER" id="PTHR10602">
    <property type="entry name" value="EUKARYOTIC TRANSLATION INITIATION FACTOR 2 SUBUNIT 1"/>
    <property type="match status" value="1"/>
</dbReference>